<evidence type="ECO:0000256" key="1">
    <source>
        <dbReference type="SAM" id="SignalP"/>
    </source>
</evidence>
<dbReference type="AlphaFoldDB" id="A0A1G7CTL3"/>
<reference evidence="2 3" key="1">
    <citation type="submission" date="2016-10" db="EMBL/GenBank/DDBJ databases">
        <authorList>
            <person name="de Groot N.N."/>
        </authorList>
    </citation>
    <scope>NUCLEOTIDE SEQUENCE [LARGE SCALE GENOMIC DNA]</scope>
    <source>
        <strain evidence="2 3">ATCC 700224</strain>
    </source>
</reference>
<dbReference type="Proteomes" id="UP000199412">
    <property type="component" value="Unassembled WGS sequence"/>
</dbReference>
<dbReference type="EMBL" id="FNAP01000006">
    <property type="protein sequence ID" value="SDE41835.1"/>
    <property type="molecule type" value="Genomic_DNA"/>
</dbReference>
<organism evidence="2 3">
    <name type="scientific">Rhodospira trueperi</name>
    <dbReference type="NCBI Taxonomy" id="69960"/>
    <lineage>
        <taxon>Bacteria</taxon>
        <taxon>Pseudomonadati</taxon>
        <taxon>Pseudomonadota</taxon>
        <taxon>Alphaproteobacteria</taxon>
        <taxon>Rhodospirillales</taxon>
        <taxon>Rhodospirillaceae</taxon>
        <taxon>Rhodospira</taxon>
    </lineage>
</organism>
<proteinExistence type="predicted"/>
<feature type="signal peptide" evidence="1">
    <location>
        <begin position="1"/>
        <end position="20"/>
    </location>
</feature>
<feature type="chain" id="PRO_5011574437" description="DUF4412 domain-containing protein" evidence="1">
    <location>
        <begin position="21"/>
        <end position="227"/>
    </location>
</feature>
<evidence type="ECO:0008006" key="4">
    <source>
        <dbReference type="Google" id="ProtNLM"/>
    </source>
</evidence>
<accession>A0A1G7CTL3</accession>
<evidence type="ECO:0000313" key="3">
    <source>
        <dbReference type="Proteomes" id="UP000199412"/>
    </source>
</evidence>
<keyword evidence="1" id="KW-0732">Signal</keyword>
<evidence type="ECO:0000313" key="2">
    <source>
        <dbReference type="EMBL" id="SDE41835.1"/>
    </source>
</evidence>
<dbReference type="STRING" id="69960.SAMN05421720_106188"/>
<keyword evidence="3" id="KW-1185">Reference proteome</keyword>
<sequence length="227" mass="23818">MFRPMILALAAMLAATPALAGGIATLEASGNGRNHTMDVFWLDPGTVRIDAPVEGSYSVMRDGTFYTVSTMGGSLMVLEMDDSMRDMAEGLGQAVGAELEKHRATSVESITATGATETVAGIKGEVYEVQWTDGTGTARTDTVVLTDDPLVLELTRAMAATGAAVGEPDDPRNEALEQLGLGVLSSGSQFRIQAISGDTPPAELFELPAPPMSMQDMLRGHTTPGQQ</sequence>
<dbReference type="OrthoDB" id="7741811at2"/>
<gene>
    <name evidence="2" type="ORF">SAMN05421720_106188</name>
</gene>
<protein>
    <recommendedName>
        <fullName evidence="4">DUF4412 domain-containing protein</fullName>
    </recommendedName>
</protein>
<dbReference type="RefSeq" id="WP_092785765.1">
    <property type="nucleotide sequence ID" value="NZ_FNAP01000006.1"/>
</dbReference>
<name>A0A1G7CTL3_9PROT</name>